<reference evidence="1" key="1">
    <citation type="submission" date="2024-05" db="EMBL/GenBank/DDBJ databases">
        <title>The simplest Porifera holobiont: glass sponge Aphrocallistes beatrix thrives with only two symbionts.</title>
        <authorList>
            <person name="N Garritano A."/>
            <person name="A Allen M."/>
            <person name="Thomas T."/>
        </authorList>
    </citation>
    <scope>NUCLEOTIDE SEQUENCE</scope>
    <source>
        <strain evidence="1">AB1</strain>
    </source>
</reference>
<evidence type="ECO:0000313" key="1">
    <source>
        <dbReference type="EMBL" id="XBQ68800.1"/>
    </source>
</evidence>
<protein>
    <submittedName>
        <fullName evidence="1">Uncharacterized protein</fullName>
    </submittedName>
</protein>
<accession>A0AAU7N492</accession>
<proteinExistence type="predicted"/>
<sequence length="274" mass="29408">MNTKLVAIMLLTALASFGFAFESADAYVATGIDYVVLSDGTTLVVTYESGNHVELYTTTDNTSLNDTYRVTAASDINGVKTYTGLGAYAHTLETGVTTATNKQIVNPSTENTVSLESDAVTFIGTATHTATSYQATFGTNTTSTIQVGNATAIPISSNTSINIDSEVDFVFTATTSDATGNGQYTQVVTKTISATAPQTQQSIDAADLITAQALADAVTASPLYTTVSYQQRGNRRFSFRRNQRTYTNLTTYNLHCKCNCRNTNSNSKFVIYYN</sequence>
<dbReference type="EMBL" id="PP848464">
    <property type="protein sequence ID" value="XBQ68800.1"/>
    <property type="molecule type" value="Genomic_DNA"/>
</dbReference>
<organism evidence="1">
    <name type="scientific">Nitrosopumivirus cobalaminus</name>
    <dbReference type="NCBI Taxonomy" id="3158414"/>
    <lineage>
        <taxon>Viruses</taxon>
    </lineage>
</organism>
<gene>
    <name evidence="1" type="ORF">ZGOWGMRN_CDS_0069</name>
</gene>
<name>A0AAU7N492_9VIRU</name>